<comment type="caution">
    <text evidence="5">The sequence shown here is derived from an EMBL/GenBank/DDBJ whole genome shotgun (WGS) entry which is preliminary data.</text>
</comment>
<evidence type="ECO:0000256" key="3">
    <source>
        <dbReference type="PIRNR" id="PIRNR005751"/>
    </source>
</evidence>
<comment type="function">
    <text evidence="3">Acetylation of prosthetic group (2-(5''-phosphoribosyl)-3'-dephosphocoenzyme-A) of the gamma subunit of citrate lyase.</text>
</comment>
<dbReference type="InterPro" id="IPR000182">
    <property type="entry name" value="GNAT_dom"/>
</dbReference>
<protein>
    <recommendedName>
        <fullName evidence="3">[Citrate [pro-3S]-lyase] ligase</fullName>
        <ecNumber evidence="3">6.2.1.22</ecNumber>
    </recommendedName>
</protein>
<dbReference type="SUPFAM" id="SSF55729">
    <property type="entry name" value="Acyl-CoA N-acyltransferases (Nat)"/>
    <property type="match status" value="1"/>
</dbReference>
<dbReference type="PIRSF" id="PIRSF005751">
    <property type="entry name" value="Acet_citr_lig"/>
    <property type="match status" value="1"/>
</dbReference>
<dbReference type="GO" id="GO:0016747">
    <property type="term" value="F:acyltransferase activity, transferring groups other than amino-acyl groups"/>
    <property type="evidence" value="ECO:0007669"/>
    <property type="project" value="InterPro"/>
</dbReference>
<keyword evidence="1 3" id="KW-0547">Nucleotide-binding</keyword>
<dbReference type="PROSITE" id="PS51186">
    <property type="entry name" value="GNAT"/>
    <property type="match status" value="1"/>
</dbReference>
<keyword evidence="2 3" id="KW-0067">ATP-binding</keyword>
<proteinExistence type="predicted"/>
<feature type="domain" description="N-acetyltransferase" evidence="4">
    <location>
        <begin position="3"/>
        <end position="132"/>
    </location>
</feature>
<dbReference type="SUPFAM" id="SSF52374">
    <property type="entry name" value="Nucleotidylyl transferase"/>
    <property type="match status" value="1"/>
</dbReference>
<dbReference type="OrthoDB" id="9779753at2"/>
<dbReference type="EC" id="6.2.1.22" evidence="3"/>
<dbReference type="Pfam" id="PF08218">
    <property type="entry name" value="Citrate_ly_lig"/>
    <property type="match status" value="1"/>
</dbReference>
<accession>A0A7L4UMU6</accession>
<dbReference type="AlphaFoldDB" id="A0A7L4UMU6"/>
<evidence type="ECO:0000313" key="6">
    <source>
        <dbReference type="Proteomes" id="UP000251835"/>
    </source>
</evidence>
<keyword evidence="5" id="KW-0456">Lyase</keyword>
<evidence type="ECO:0000313" key="5">
    <source>
        <dbReference type="EMBL" id="PVX49405.1"/>
    </source>
</evidence>
<dbReference type="InterPro" id="IPR005216">
    <property type="entry name" value="Citrate_lyase_ligase"/>
</dbReference>
<dbReference type="SMART" id="SM00764">
    <property type="entry name" value="Citrate_ly_lig"/>
    <property type="match status" value="1"/>
</dbReference>
<dbReference type="GO" id="GO:0016829">
    <property type="term" value="F:lyase activity"/>
    <property type="evidence" value="ECO:0007669"/>
    <property type="project" value="UniProtKB-KW"/>
</dbReference>
<dbReference type="Proteomes" id="UP000251835">
    <property type="component" value="Unassembled WGS sequence"/>
</dbReference>
<comment type="catalytic activity">
    <reaction evidence="3">
        <text>holo-[citrate lyase ACP] + acetate + ATP = acetyl-[citrate lyase ACP] + AMP + diphosphate</text>
        <dbReference type="Rhea" id="RHEA:23788"/>
        <dbReference type="Rhea" id="RHEA-COMP:10158"/>
        <dbReference type="Rhea" id="RHEA-COMP:13710"/>
        <dbReference type="ChEBI" id="CHEBI:30089"/>
        <dbReference type="ChEBI" id="CHEBI:30616"/>
        <dbReference type="ChEBI" id="CHEBI:33019"/>
        <dbReference type="ChEBI" id="CHEBI:82683"/>
        <dbReference type="ChEBI" id="CHEBI:137976"/>
        <dbReference type="ChEBI" id="CHEBI:456215"/>
        <dbReference type="EC" id="6.2.1.22"/>
    </reaction>
</comment>
<evidence type="ECO:0000256" key="1">
    <source>
        <dbReference type="ARBA" id="ARBA00022741"/>
    </source>
</evidence>
<evidence type="ECO:0000259" key="4">
    <source>
        <dbReference type="PROSITE" id="PS51186"/>
    </source>
</evidence>
<dbReference type="PANTHER" id="PTHR40599:SF1">
    <property type="entry name" value="[CITRATE [PRO-3S]-LYASE] LIGASE"/>
    <property type="match status" value="1"/>
</dbReference>
<sequence length="358" mass="41085">MHIENTDYREEVMDLKSPYDVKLLRDFLEPMGFDFDENEVDYSVMIFNLNNEVLGVASSQANVLKYIAVAPKYRETAVFAMLITHQLGRLIEKYDKIFAFTRPRNIMIFEGMGFKKIAVAEPLFCVLEYGLIGINDYVTNLKTYKIEKEGADDIASLVVNCNPITNGHLYLIEKASVESDWVYLFVVQENRSAFPFEVRLQLVKEATKHIQNLTIIPGGDYIVSGKTFPHYFLKGVNTTDITTKQAELDVTIFRDYIVPALGIKKRYVGEEMYCQTTAAYNRAMKRLLVPVGVEVIEVERKKNADTKEYISASNIRDAIRRDELEVVKNSLPEATYNYLKSDESAFIREKIKATNTRH</sequence>
<dbReference type="RefSeq" id="WP_116497026.1">
    <property type="nucleotide sequence ID" value="NZ_QENZ01000006.1"/>
</dbReference>
<keyword evidence="6" id="KW-1185">Reference proteome</keyword>
<dbReference type="InterPro" id="IPR014729">
    <property type="entry name" value="Rossmann-like_a/b/a_fold"/>
</dbReference>
<keyword evidence="3 5" id="KW-0436">Ligase</keyword>
<dbReference type="GO" id="GO:0008771">
    <property type="term" value="F:[citrate (pro-3S)-lyase] ligase activity"/>
    <property type="evidence" value="ECO:0007669"/>
    <property type="project" value="UniProtKB-EC"/>
</dbReference>
<evidence type="ECO:0000256" key="2">
    <source>
        <dbReference type="ARBA" id="ARBA00022840"/>
    </source>
</evidence>
<dbReference type="GO" id="GO:0005524">
    <property type="term" value="F:ATP binding"/>
    <property type="evidence" value="ECO:0007669"/>
    <property type="project" value="UniProtKB-UniRule"/>
</dbReference>
<dbReference type="Gene3D" id="3.40.50.620">
    <property type="entry name" value="HUPs"/>
    <property type="match status" value="1"/>
</dbReference>
<gene>
    <name evidence="5" type="ORF">C7377_1821</name>
</gene>
<organism evidence="5 6">
    <name type="scientific">Balneicella halophila</name>
    <dbReference type="NCBI Taxonomy" id="1537566"/>
    <lineage>
        <taxon>Bacteria</taxon>
        <taxon>Pseudomonadati</taxon>
        <taxon>Bacteroidota</taxon>
        <taxon>Bacteroidia</taxon>
        <taxon>Bacteroidales</taxon>
        <taxon>Balneicellaceae</taxon>
        <taxon>Balneicella</taxon>
    </lineage>
</organism>
<dbReference type="InterPro" id="IPR013166">
    <property type="entry name" value="Citrate_lyase_ligase_C"/>
</dbReference>
<reference evidence="5 6" key="1">
    <citation type="submission" date="2018-05" db="EMBL/GenBank/DDBJ databases">
        <title>Genomic Encyclopedia of Type Strains, Phase IV (KMG-IV): sequencing the most valuable type-strain genomes for metagenomic binning, comparative biology and taxonomic classification.</title>
        <authorList>
            <person name="Goeker M."/>
        </authorList>
    </citation>
    <scope>NUCLEOTIDE SEQUENCE [LARGE SCALE GENOMIC DNA]</scope>
    <source>
        <strain evidence="5 6">DSM 28579</strain>
    </source>
</reference>
<dbReference type="InterPro" id="IPR016181">
    <property type="entry name" value="Acyl_CoA_acyltransferase"/>
</dbReference>
<dbReference type="PANTHER" id="PTHR40599">
    <property type="entry name" value="[CITRATE [PRO-3S]-LYASE] LIGASE"/>
    <property type="match status" value="1"/>
</dbReference>
<name>A0A7L4UMU6_BALHA</name>
<dbReference type="EMBL" id="QENZ01000006">
    <property type="protein sequence ID" value="PVX49405.1"/>
    <property type="molecule type" value="Genomic_DNA"/>
</dbReference>